<dbReference type="EMBL" id="PECC01000028">
    <property type="protein sequence ID" value="TDZ48640.1"/>
    <property type="molecule type" value="Genomic_DNA"/>
</dbReference>
<evidence type="ECO:0000256" key="1">
    <source>
        <dbReference type="SAM" id="Phobius"/>
    </source>
</evidence>
<dbReference type="Proteomes" id="UP000295165">
    <property type="component" value="Unassembled WGS sequence"/>
</dbReference>
<keyword evidence="1" id="KW-1133">Transmembrane helix</keyword>
<protein>
    <submittedName>
        <fullName evidence="2">Bacterial low temperature requirement A protein (LtrA)</fullName>
    </submittedName>
</protein>
<feature type="transmembrane region" description="Helical" evidence="1">
    <location>
        <begin position="91"/>
        <end position="115"/>
    </location>
</feature>
<sequence>MTIRAKAPAHRLRAMAGRDPHESHRVATPLELLYDLTFVVAFSAAANELAHSLSAGHIGAGLVGFGFATFAICWAWVNFSWFASAYDTDDWAYRLLTMGQMAGVIVLALGIPQLYASIAKGEHVDNQVMVAGYVVIRAAMIVQWLRAAQQNPERRSACLTYALTIGVAQVLWVGVIIIHTSVPVTFVLVLLVTAVEMIGPLIAETLRGGTPWHPHHIAERYGLLAIIALGEGIAGTVASLSAVVGAQGWSTDAVLVIIAGVGLTFGMWWIYFVLPFGDLLHAHRSRAIPFALMHIGIFASIVATGAGLHVAAYYIEHHTELESLATVLTVAIPVAAYIGTVYLLGAILIRLWDPFHVLLVVLTAVVLGGAVWLAAGGVPMAVCLVILTGAPLVTVAGFELIGHRHASQAIAESISRGGPAEGR</sequence>
<evidence type="ECO:0000313" key="2">
    <source>
        <dbReference type="EMBL" id="TDZ48640.1"/>
    </source>
</evidence>
<feature type="transmembrane region" description="Helical" evidence="1">
    <location>
        <begin position="184"/>
        <end position="203"/>
    </location>
</feature>
<dbReference type="PANTHER" id="PTHR36840:SF1">
    <property type="entry name" value="BLL5714 PROTEIN"/>
    <property type="match status" value="1"/>
</dbReference>
<feature type="transmembrane region" description="Helical" evidence="1">
    <location>
        <begin position="127"/>
        <end position="145"/>
    </location>
</feature>
<gene>
    <name evidence="2" type="ORF">CCUG63697_03169</name>
</gene>
<accession>A0A4R8R103</accession>
<dbReference type="AlphaFoldDB" id="A0A4R8R103"/>
<organism evidence="2 3">
    <name type="scientific">Mycobacteroides franklinii</name>
    <dbReference type="NCBI Taxonomy" id="948102"/>
    <lineage>
        <taxon>Bacteria</taxon>
        <taxon>Bacillati</taxon>
        <taxon>Actinomycetota</taxon>
        <taxon>Actinomycetes</taxon>
        <taxon>Mycobacteriales</taxon>
        <taxon>Mycobacteriaceae</taxon>
        <taxon>Mycobacteroides</taxon>
    </lineage>
</organism>
<reference evidence="2 3" key="1">
    <citation type="journal article" date="2019" name="Sci. Rep.">
        <title>Extended insight into the Mycobacterium chelonae-abscessus complex through whole genome sequencing of Mycobacterium salmoniphilum outbreak and Mycobacterium salmoniphilum-like strains.</title>
        <authorList>
            <person name="Behra P.R.K."/>
            <person name="Das S."/>
            <person name="Pettersson B.M.F."/>
            <person name="Shirreff L."/>
            <person name="DuCote T."/>
            <person name="Jacobsson K.G."/>
            <person name="Ennis D.G."/>
            <person name="Kirsebom L.A."/>
        </authorList>
    </citation>
    <scope>NUCLEOTIDE SEQUENCE [LARGE SCALE GENOMIC DNA]</scope>
    <source>
        <strain evidence="2 3">CCUG 63697</strain>
    </source>
</reference>
<comment type="caution">
    <text evidence="2">The sequence shown here is derived from an EMBL/GenBank/DDBJ whole genome shotgun (WGS) entry which is preliminary data.</text>
</comment>
<proteinExistence type="predicted"/>
<dbReference type="PANTHER" id="PTHR36840">
    <property type="entry name" value="BLL5714 PROTEIN"/>
    <property type="match status" value="1"/>
</dbReference>
<feature type="transmembrane region" description="Helical" evidence="1">
    <location>
        <begin position="58"/>
        <end position="79"/>
    </location>
</feature>
<feature type="transmembrane region" description="Helical" evidence="1">
    <location>
        <begin position="157"/>
        <end position="178"/>
    </location>
</feature>
<feature type="transmembrane region" description="Helical" evidence="1">
    <location>
        <begin position="355"/>
        <end position="373"/>
    </location>
</feature>
<feature type="transmembrane region" description="Helical" evidence="1">
    <location>
        <begin position="295"/>
        <end position="315"/>
    </location>
</feature>
<dbReference type="InterPro" id="IPR010640">
    <property type="entry name" value="Low_temperature_requirement_A"/>
</dbReference>
<keyword evidence="3" id="KW-1185">Reference proteome</keyword>
<evidence type="ECO:0000313" key="3">
    <source>
        <dbReference type="Proteomes" id="UP000295165"/>
    </source>
</evidence>
<name>A0A4R8R103_9MYCO</name>
<feature type="transmembrane region" description="Helical" evidence="1">
    <location>
        <begin position="327"/>
        <end position="348"/>
    </location>
</feature>
<keyword evidence="1" id="KW-0812">Transmembrane</keyword>
<keyword evidence="1" id="KW-0472">Membrane</keyword>
<dbReference type="Pfam" id="PF06772">
    <property type="entry name" value="LtrA"/>
    <property type="match status" value="1"/>
</dbReference>
<feature type="transmembrane region" description="Helical" evidence="1">
    <location>
        <begin position="379"/>
        <end position="401"/>
    </location>
</feature>
<feature type="transmembrane region" description="Helical" evidence="1">
    <location>
        <begin position="253"/>
        <end position="274"/>
    </location>
</feature>
<feature type="transmembrane region" description="Helical" evidence="1">
    <location>
        <begin position="223"/>
        <end position="247"/>
    </location>
</feature>